<sequence length="220" mass="24665">MKKLLFLFAILFSATTVFAQGFKPVKMDSLVTVSMPANYNEKDTLGQHIYSATTDLGYIISIVEPNAKTNQPLKKAKDLNKVFDKYVTGIQKQTGNGSAQNVRDTTIGTLKGKAFTLITDDGSGNVQYRDFVLIYTKEATYTLQFGYPDTRKELVKAEGKAYFGSIKLSPQLQRNDQYTDINSTVSDGNTYRMIEIGGGIIVLFVIVWLVFLRRRRVSLE</sequence>
<evidence type="ECO:0000313" key="4">
    <source>
        <dbReference type="Proteomes" id="UP000321479"/>
    </source>
</evidence>
<dbReference type="Proteomes" id="UP000321479">
    <property type="component" value="Chromosome"/>
</dbReference>
<keyword evidence="2" id="KW-0732">Signal</keyword>
<keyword evidence="4" id="KW-1185">Reference proteome</keyword>
<dbReference type="OrthoDB" id="791955at2"/>
<evidence type="ECO:0000313" key="3">
    <source>
        <dbReference type="EMBL" id="QEC65046.1"/>
    </source>
</evidence>
<gene>
    <name evidence="3" type="ORF">FRZ54_21550</name>
</gene>
<protein>
    <submittedName>
        <fullName evidence="3">Uncharacterized protein</fullName>
    </submittedName>
</protein>
<keyword evidence="1" id="KW-0472">Membrane</keyword>
<name>A0A5B8V3A5_9SPHI</name>
<feature type="signal peptide" evidence="2">
    <location>
        <begin position="1"/>
        <end position="19"/>
    </location>
</feature>
<evidence type="ECO:0000256" key="1">
    <source>
        <dbReference type="SAM" id="Phobius"/>
    </source>
</evidence>
<dbReference type="RefSeq" id="WP_147033879.1">
    <property type="nucleotide sequence ID" value="NZ_CP042436.1"/>
</dbReference>
<keyword evidence="1" id="KW-0812">Transmembrane</keyword>
<feature type="chain" id="PRO_5023102624" evidence="2">
    <location>
        <begin position="20"/>
        <end position="220"/>
    </location>
</feature>
<feature type="transmembrane region" description="Helical" evidence="1">
    <location>
        <begin position="193"/>
        <end position="212"/>
    </location>
</feature>
<dbReference type="AlphaFoldDB" id="A0A5B8V3A5"/>
<dbReference type="KEGG" id="mgin:FRZ54_21550"/>
<evidence type="ECO:0000256" key="2">
    <source>
        <dbReference type="SAM" id="SignalP"/>
    </source>
</evidence>
<dbReference type="EMBL" id="CP042436">
    <property type="protein sequence ID" value="QEC65046.1"/>
    <property type="molecule type" value="Genomic_DNA"/>
</dbReference>
<reference evidence="3 4" key="1">
    <citation type="journal article" date="2017" name="Curr. Microbiol.">
        <title>Mucilaginibacter ginsenosidivorans sp. nov., Isolated from Soil of Ginseng Field.</title>
        <authorList>
            <person name="Kim M.M."/>
            <person name="Siddiqi M.Z."/>
            <person name="Im W.T."/>
        </authorList>
    </citation>
    <scope>NUCLEOTIDE SEQUENCE [LARGE SCALE GENOMIC DNA]</scope>
    <source>
        <strain evidence="3 4">Gsoil 3017</strain>
    </source>
</reference>
<proteinExistence type="predicted"/>
<organism evidence="3 4">
    <name type="scientific">Mucilaginibacter ginsenosidivorans</name>
    <dbReference type="NCBI Taxonomy" id="398053"/>
    <lineage>
        <taxon>Bacteria</taxon>
        <taxon>Pseudomonadati</taxon>
        <taxon>Bacteroidota</taxon>
        <taxon>Sphingobacteriia</taxon>
        <taxon>Sphingobacteriales</taxon>
        <taxon>Sphingobacteriaceae</taxon>
        <taxon>Mucilaginibacter</taxon>
    </lineage>
</organism>
<accession>A0A5B8V3A5</accession>
<keyword evidence="1" id="KW-1133">Transmembrane helix</keyword>